<dbReference type="EMBL" id="HBGK01039043">
    <property type="protein sequence ID" value="CAD9298140.1"/>
    <property type="molecule type" value="Transcribed_RNA"/>
</dbReference>
<dbReference type="PROSITE" id="PS51471">
    <property type="entry name" value="FE2OG_OXY"/>
    <property type="match status" value="1"/>
</dbReference>
<feature type="domain" description="Fe2OG dioxygenase" evidence="1">
    <location>
        <begin position="14"/>
        <end position="118"/>
    </location>
</feature>
<organism evidence="2">
    <name type="scientific">Grammatophora oceanica</name>
    <dbReference type="NCBI Taxonomy" id="210454"/>
    <lineage>
        <taxon>Eukaryota</taxon>
        <taxon>Sar</taxon>
        <taxon>Stramenopiles</taxon>
        <taxon>Ochrophyta</taxon>
        <taxon>Bacillariophyta</taxon>
        <taxon>Fragilariophyceae</taxon>
        <taxon>Fragilariophycidae</taxon>
        <taxon>Rhabdonematales</taxon>
        <taxon>Grammatophoraceae</taxon>
        <taxon>Grammatophora</taxon>
    </lineage>
</organism>
<protein>
    <recommendedName>
        <fullName evidence="1">Fe2OG dioxygenase domain-containing protein</fullName>
    </recommendedName>
</protein>
<gene>
    <name evidence="2" type="ORF">GOCE00092_LOCUS20306</name>
</gene>
<sequence>MMMHFGLKSLEEIRLDDAFCVHYNMDQDDTSGSKHTDPSDITINLCVEKTKDVEGSHVKFYGAQKLENVERQSSNNDREAFLVDQLEGYATIHWGVHPHETMPLKRGVRTNLILTYCYKDPSRSDVSVRSCYF</sequence>
<reference evidence="2" key="1">
    <citation type="submission" date="2021-01" db="EMBL/GenBank/DDBJ databases">
        <authorList>
            <person name="Corre E."/>
            <person name="Pelletier E."/>
            <person name="Niang G."/>
            <person name="Scheremetjew M."/>
            <person name="Finn R."/>
            <person name="Kale V."/>
            <person name="Holt S."/>
            <person name="Cochrane G."/>
            <person name="Meng A."/>
            <person name="Brown T."/>
            <person name="Cohen L."/>
        </authorList>
    </citation>
    <scope>NUCLEOTIDE SEQUENCE</scope>
    <source>
        <strain evidence="2">CCMP 410</strain>
    </source>
</reference>
<dbReference type="InterPro" id="IPR005123">
    <property type="entry name" value="Oxoglu/Fe-dep_dioxygenase_dom"/>
</dbReference>
<name>A0A7S1VFE7_9STRA</name>
<proteinExistence type="predicted"/>
<accession>A0A7S1VFE7</accession>
<evidence type="ECO:0000259" key="1">
    <source>
        <dbReference type="PROSITE" id="PS51471"/>
    </source>
</evidence>
<evidence type="ECO:0000313" key="2">
    <source>
        <dbReference type="EMBL" id="CAD9298140.1"/>
    </source>
</evidence>
<dbReference type="AlphaFoldDB" id="A0A7S1VFE7"/>